<evidence type="ECO:0000313" key="3">
    <source>
        <dbReference type="Proteomes" id="UP000538566"/>
    </source>
</evidence>
<dbReference type="Proteomes" id="UP000538566">
    <property type="component" value="Unassembled WGS sequence"/>
</dbReference>
<evidence type="ECO:0000313" key="2">
    <source>
        <dbReference type="EMBL" id="MBB4613553.1"/>
    </source>
</evidence>
<dbReference type="GO" id="GO:0020037">
    <property type="term" value="F:heme binding"/>
    <property type="evidence" value="ECO:0007669"/>
    <property type="project" value="InterPro"/>
</dbReference>
<reference evidence="2 3" key="1">
    <citation type="submission" date="2020-08" db="EMBL/GenBank/DDBJ databases">
        <title>Genomic Encyclopedia of Type Strains, Phase IV (KMG-IV): sequencing the most valuable type-strain genomes for metagenomic binning, comparative biology and taxonomic classification.</title>
        <authorList>
            <person name="Goeker M."/>
        </authorList>
    </citation>
    <scope>NUCLEOTIDE SEQUENCE [LARGE SCALE GENOMIC DNA]</scope>
    <source>
        <strain evidence="2 3">DSM 17507</strain>
    </source>
</reference>
<keyword evidence="1" id="KW-0732">Signal</keyword>
<evidence type="ECO:0000256" key="1">
    <source>
        <dbReference type="SAM" id="SignalP"/>
    </source>
</evidence>
<dbReference type="RefSeq" id="WP_144907622.1">
    <property type="nucleotide sequence ID" value="NZ_JACHOA010000003.1"/>
</dbReference>
<name>A0A7W7AAP8_9SPHN</name>
<comment type="caution">
    <text evidence="2">The sequence shown here is derived from an EMBL/GenBank/DDBJ whole genome shotgun (WGS) entry which is preliminary data.</text>
</comment>
<organism evidence="2 3">
    <name type="scientific">Novosphingobium taihuense</name>
    <dbReference type="NCBI Taxonomy" id="260085"/>
    <lineage>
        <taxon>Bacteria</taxon>
        <taxon>Pseudomonadati</taxon>
        <taxon>Pseudomonadota</taxon>
        <taxon>Alphaproteobacteria</taxon>
        <taxon>Sphingomonadales</taxon>
        <taxon>Sphingomonadaceae</taxon>
        <taxon>Novosphingobium</taxon>
    </lineage>
</organism>
<dbReference type="GO" id="GO:0009055">
    <property type="term" value="F:electron transfer activity"/>
    <property type="evidence" value="ECO:0007669"/>
    <property type="project" value="InterPro"/>
</dbReference>
<proteinExistence type="predicted"/>
<protein>
    <recommendedName>
        <fullName evidence="4">Cytochrome C</fullName>
    </recommendedName>
</protein>
<keyword evidence="3" id="KW-1185">Reference proteome</keyword>
<dbReference type="EMBL" id="JACHOA010000003">
    <property type="protein sequence ID" value="MBB4613553.1"/>
    <property type="molecule type" value="Genomic_DNA"/>
</dbReference>
<feature type="signal peptide" evidence="1">
    <location>
        <begin position="1"/>
        <end position="23"/>
    </location>
</feature>
<dbReference type="Gene3D" id="1.10.760.10">
    <property type="entry name" value="Cytochrome c-like domain"/>
    <property type="match status" value="1"/>
</dbReference>
<dbReference type="AlphaFoldDB" id="A0A7W7AAP8"/>
<accession>A0A7W7AAP8</accession>
<sequence length="157" mass="17395">MKRLALASAVLLAAMAAGFGVRASEPVMRGVSNPQQARIDYMLKCQGCHRPDGSGDDHSNPPMKHIVARFLGVPGGREFLGRVPGVSTVDLDDVRLTNLLNWTLYTFDPAHMPADFRPYTPKEIGQLRRHPLRLERAPMRAQLVAGFAQERTRPNNP</sequence>
<gene>
    <name evidence="2" type="ORF">GGR37_001828</name>
</gene>
<dbReference type="SUPFAM" id="SSF46626">
    <property type="entry name" value="Cytochrome c"/>
    <property type="match status" value="1"/>
</dbReference>
<dbReference type="OrthoDB" id="9811281at2"/>
<feature type="chain" id="PRO_5031430109" description="Cytochrome C" evidence="1">
    <location>
        <begin position="24"/>
        <end position="157"/>
    </location>
</feature>
<evidence type="ECO:0008006" key="4">
    <source>
        <dbReference type="Google" id="ProtNLM"/>
    </source>
</evidence>
<dbReference type="InterPro" id="IPR036909">
    <property type="entry name" value="Cyt_c-like_dom_sf"/>
</dbReference>